<proteinExistence type="predicted"/>
<comment type="subcellular location">
    <subcellularLocation>
        <location evidence="1">Membrane</location>
        <topology evidence="1">Multi-pass membrane protein</topology>
    </subcellularLocation>
</comment>
<keyword evidence="4 5" id="KW-0472">Membrane</keyword>
<evidence type="ECO:0000313" key="7">
    <source>
        <dbReference type="EMBL" id="OMJ88374.1"/>
    </source>
</evidence>
<name>A0A1R2CH54_9CILI</name>
<dbReference type="PANTHER" id="PTHR11132">
    <property type="entry name" value="SOLUTE CARRIER FAMILY 35"/>
    <property type="match status" value="1"/>
</dbReference>
<keyword evidence="8" id="KW-1185">Reference proteome</keyword>
<dbReference type="InterPro" id="IPR050186">
    <property type="entry name" value="TPT_transporter"/>
</dbReference>
<feature type="transmembrane region" description="Helical" evidence="5">
    <location>
        <begin position="49"/>
        <end position="71"/>
    </location>
</feature>
<feature type="transmembrane region" description="Helical" evidence="5">
    <location>
        <begin position="150"/>
        <end position="171"/>
    </location>
</feature>
<evidence type="ECO:0000256" key="4">
    <source>
        <dbReference type="ARBA" id="ARBA00023136"/>
    </source>
</evidence>
<keyword evidence="3 5" id="KW-1133">Transmembrane helix</keyword>
<gene>
    <name evidence="7" type="ORF">SteCoe_9691</name>
</gene>
<reference evidence="7 8" key="1">
    <citation type="submission" date="2016-11" db="EMBL/GenBank/DDBJ databases">
        <title>The macronuclear genome of Stentor coeruleus: a giant cell with tiny introns.</title>
        <authorList>
            <person name="Slabodnick M."/>
            <person name="Ruby J.G."/>
            <person name="Reiff S.B."/>
            <person name="Swart E.C."/>
            <person name="Gosai S."/>
            <person name="Prabakaran S."/>
            <person name="Witkowska E."/>
            <person name="Larue G.E."/>
            <person name="Fisher S."/>
            <person name="Freeman R.M."/>
            <person name="Gunawardena J."/>
            <person name="Chu W."/>
            <person name="Stover N.A."/>
            <person name="Gregory B.D."/>
            <person name="Nowacki M."/>
            <person name="Derisi J."/>
            <person name="Roy S.W."/>
            <person name="Marshall W.F."/>
            <person name="Sood P."/>
        </authorList>
    </citation>
    <scope>NUCLEOTIDE SEQUENCE [LARGE SCALE GENOMIC DNA]</scope>
    <source>
        <strain evidence="7">WM001</strain>
    </source>
</reference>
<feature type="transmembrane region" description="Helical" evidence="5">
    <location>
        <begin position="92"/>
        <end position="112"/>
    </location>
</feature>
<feature type="transmembrane region" description="Helical" evidence="5">
    <location>
        <begin position="241"/>
        <end position="260"/>
    </location>
</feature>
<dbReference type="OrthoDB" id="417037at2759"/>
<feature type="domain" description="Sugar phosphate transporter" evidence="6">
    <location>
        <begin position="16"/>
        <end position="259"/>
    </location>
</feature>
<comment type="caution">
    <text evidence="7">The sequence shown here is derived from an EMBL/GenBank/DDBJ whole genome shotgun (WGS) entry which is preliminary data.</text>
</comment>
<dbReference type="AlphaFoldDB" id="A0A1R2CH54"/>
<keyword evidence="2 5" id="KW-0812">Transmembrane</keyword>
<evidence type="ECO:0000256" key="5">
    <source>
        <dbReference type="SAM" id="Phobius"/>
    </source>
</evidence>
<feature type="transmembrane region" description="Helical" evidence="5">
    <location>
        <begin position="118"/>
        <end position="138"/>
    </location>
</feature>
<feature type="transmembrane region" description="Helical" evidence="5">
    <location>
        <begin position="214"/>
        <end position="235"/>
    </location>
</feature>
<evidence type="ECO:0000313" key="8">
    <source>
        <dbReference type="Proteomes" id="UP000187209"/>
    </source>
</evidence>
<evidence type="ECO:0000256" key="1">
    <source>
        <dbReference type="ARBA" id="ARBA00004141"/>
    </source>
</evidence>
<dbReference type="Pfam" id="PF03151">
    <property type="entry name" value="TPT"/>
    <property type="match status" value="1"/>
</dbReference>
<accession>A0A1R2CH54</accession>
<dbReference type="Proteomes" id="UP000187209">
    <property type="component" value="Unassembled WGS sequence"/>
</dbReference>
<dbReference type="GO" id="GO:0016020">
    <property type="term" value="C:membrane"/>
    <property type="evidence" value="ECO:0007669"/>
    <property type="project" value="UniProtKB-SubCell"/>
</dbReference>
<feature type="transmembrane region" description="Helical" evidence="5">
    <location>
        <begin position="7"/>
        <end position="29"/>
    </location>
</feature>
<protein>
    <recommendedName>
        <fullName evidence="6">Sugar phosphate transporter domain-containing protein</fullName>
    </recommendedName>
</protein>
<evidence type="ECO:0000259" key="6">
    <source>
        <dbReference type="Pfam" id="PF03151"/>
    </source>
</evidence>
<evidence type="ECO:0000256" key="2">
    <source>
        <dbReference type="ARBA" id="ARBA00022692"/>
    </source>
</evidence>
<dbReference type="EMBL" id="MPUH01000152">
    <property type="protein sequence ID" value="OMJ88374.1"/>
    <property type="molecule type" value="Genomic_DNA"/>
</dbReference>
<evidence type="ECO:0000256" key="3">
    <source>
        <dbReference type="ARBA" id="ARBA00022989"/>
    </source>
</evidence>
<dbReference type="InterPro" id="IPR004853">
    <property type="entry name" value="Sugar_P_trans_dom"/>
</dbReference>
<sequence length="271" mass="30329">MILLAQFIYGVAFTCIFKIIKPAGIPKIWKVPVFSLDIAMKCSPLTLSFLANVMSGMTAISRVNIPVFLAFRRLTTLFLFVTDFVFLKKKSNFLEVVGVLMISFGAILAGSNDLKADFFGYFFIFVNNFVTSIHFNVVKRLSEKHPEIDSATSSFYMSTLAIPILCVIIIFEDPAAFDLFNRNMAFYFLFMLSLNTGITLTFSQNWCTVVNSPIVTSITGNVKDVALTFISLIIFDDIIPTFWLIVGLVMSLAGAFIYSIPKLQESRVKGQ</sequence>
<feature type="transmembrane region" description="Helical" evidence="5">
    <location>
        <begin position="183"/>
        <end position="202"/>
    </location>
</feature>
<organism evidence="7 8">
    <name type="scientific">Stentor coeruleus</name>
    <dbReference type="NCBI Taxonomy" id="5963"/>
    <lineage>
        <taxon>Eukaryota</taxon>
        <taxon>Sar</taxon>
        <taxon>Alveolata</taxon>
        <taxon>Ciliophora</taxon>
        <taxon>Postciliodesmatophora</taxon>
        <taxon>Heterotrichea</taxon>
        <taxon>Heterotrichida</taxon>
        <taxon>Stentoridae</taxon>
        <taxon>Stentor</taxon>
    </lineage>
</organism>